<feature type="compositionally biased region" description="Acidic residues" evidence="10">
    <location>
        <begin position="159"/>
        <end position="168"/>
    </location>
</feature>
<evidence type="ECO:0000256" key="2">
    <source>
        <dbReference type="ARBA" id="ARBA00009485"/>
    </source>
</evidence>
<keyword evidence="12" id="KW-1185">Reference proteome</keyword>
<evidence type="ECO:0000256" key="4">
    <source>
        <dbReference type="ARBA" id="ARBA00022490"/>
    </source>
</evidence>
<feature type="coiled-coil region" evidence="9">
    <location>
        <begin position="1124"/>
        <end position="1228"/>
    </location>
</feature>
<dbReference type="GO" id="GO:0005814">
    <property type="term" value="C:centriole"/>
    <property type="evidence" value="ECO:0007669"/>
    <property type="project" value="UniProtKB-SubCell"/>
</dbReference>
<organism evidence="11 12">
    <name type="scientific">Hymenochirus boettgeri</name>
    <name type="common">Congo dwarf clawed frog</name>
    <dbReference type="NCBI Taxonomy" id="247094"/>
    <lineage>
        <taxon>Eukaryota</taxon>
        <taxon>Metazoa</taxon>
        <taxon>Chordata</taxon>
        <taxon>Craniata</taxon>
        <taxon>Vertebrata</taxon>
        <taxon>Euteleostomi</taxon>
        <taxon>Amphibia</taxon>
        <taxon>Batrachia</taxon>
        <taxon>Anura</taxon>
        <taxon>Pipoidea</taxon>
        <taxon>Pipidae</taxon>
        <taxon>Pipinae</taxon>
        <taxon>Hymenochirus</taxon>
    </lineage>
</organism>
<dbReference type="GO" id="GO:0005879">
    <property type="term" value="C:axonemal microtubule"/>
    <property type="evidence" value="ECO:0007669"/>
    <property type="project" value="TreeGrafter"/>
</dbReference>
<dbReference type="PANTHER" id="PTHR34031:SF1">
    <property type="entry name" value="CENTROSOMAL PROTEIN OF 162 KDA"/>
    <property type="match status" value="1"/>
</dbReference>
<evidence type="ECO:0000256" key="5">
    <source>
        <dbReference type="ARBA" id="ARBA00022701"/>
    </source>
</evidence>
<feature type="coiled-coil region" evidence="9">
    <location>
        <begin position="752"/>
        <end position="779"/>
    </location>
</feature>
<evidence type="ECO:0000256" key="1">
    <source>
        <dbReference type="ARBA" id="ARBA00004114"/>
    </source>
</evidence>
<feature type="region of interest" description="Disordered" evidence="10">
    <location>
        <begin position="121"/>
        <end position="182"/>
    </location>
</feature>
<evidence type="ECO:0000256" key="3">
    <source>
        <dbReference type="ARBA" id="ARBA00021406"/>
    </source>
</evidence>
<feature type="compositionally biased region" description="Basic and acidic residues" evidence="10">
    <location>
        <begin position="169"/>
        <end position="182"/>
    </location>
</feature>
<feature type="coiled-coil region" evidence="9">
    <location>
        <begin position="826"/>
        <end position="853"/>
    </location>
</feature>
<comment type="caution">
    <text evidence="11">The sequence shown here is derived from an EMBL/GenBank/DDBJ whole genome shotgun (WGS) entry which is preliminary data.</text>
</comment>
<evidence type="ECO:0000313" key="12">
    <source>
        <dbReference type="Proteomes" id="UP000812440"/>
    </source>
</evidence>
<feature type="coiled-coil region" evidence="9">
    <location>
        <begin position="651"/>
        <end position="692"/>
    </location>
</feature>
<comment type="similarity">
    <text evidence="2">Belongs to the CEP162 family.</text>
</comment>
<evidence type="ECO:0000313" key="11">
    <source>
        <dbReference type="EMBL" id="KAG8444771.1"/>
    </source>
</evidence>
<feature type="region of interest" description="Disordered" evidence="10">
    <location>
        <begin position="35"/>
        <end position="94"/>
    </location>
</feature>
<keyword evidence="6" id="KW-0970">Cilium biogenesis/degradation</keyword>
<gene>
    <name evidence="11" type="ORF">GDO86_009807</name>
</gene>
<dbReference type="GO" id="GO:0034451">
    <property type="term" value="C:centriolar satellite"/>
    <property type="evidence" value="ECO:0007669"/>
    <property type="project" value="TreeGrafter"/>
</dbReference>
<feature type="coiled-coil region" evidence="9">
    <location>
        <begin position="907"/>
        <end position="959"/>
    </location>
</feature>
<evidence type="ECO:0000256" key="9">
    <source>
        <dbReference type="SAM" id="Coils"/>
    </source>
</evidence>
<reference evidence="11" key="1">
    <citation type="thesis" date="2020" institute="ProQuest LLC" country="789 East Eisenhower Parkway, Ann Arbor, MI, USA">
        <title>Comparative Genomics and Chromosome Evolution.</title>
        <authorList>
            <person name="Mudd A.B."/>
        </authorList>
    </citation>
    <scope>NUCLEOTIDE SEQUENCE</scope>
    <source>
        <strain evidence="11">Female2</strain>
        <tissue evidence="11">Blood</tissue>
    </source>
</reference>
<dbReference type="GO" id="GO:0005654">
    <property type="term" value="C:nucleoplasm"/>
    <property type="evidence" value="ECO:0007669"/>
    <property type="project" value="TreeGrafter"/>
</dbReference>
<evidence type="ECO:0000256" key="8">
    <source>
        <dbReference type="ARBA" id="ARBA00023212"/>
    </source>
</evidence>
<keyword evidence="7 9" id="KW-0175">Coiled coil</keyword>
<dbReference type="GO" id="GO:0060271">
    <property type="term" value="P:cilium assembly"/>
    <property type="evidence" value="ECO:0007669"/>
    <property type="project" value="TreeGrafter"/>
</dbReference>
<keyword evidence="4" id="KW-0963">Cytoplasm</keyword>
<dbReference type="InterPro" id="IPR038774">
    <property type="entry name" value="CEP162-like"/>
</dbReference>
<proteinExistence type="inferred from homology"/>
<dbReference type="EMBL" id="JAACNH010000004">
    <property type="protein sequence ID" value="KAG8444771.1"/>
    <property type="molecule type" value="Genomic_DNA"/>
</dbReference>
<feature type="compositionally biased region" description="Basic and acidic residues" evidence="10">
    <location>
        <begin position="137"/>
        <end position="156"/>
    </location>
</feature>
<comment type="subcellular location">
    <subcellularLocation>
        <location evidence="1">Cytoplasm</location>
        <location evidence="1">Cytoskeleton</location>
        <location evidence="1">Microtubule organizing center</location>
        <location evidence="1">Centrosome</location>
        <location evidence="1">Centriole</location>
    </subcellularLocation>
</comment>
<evidence type="ECO:0000256" key="7">
    <source>
        <dbReference type="ARBA" id="ARBA00023054"/>
    </source>
</evidence>
<dbReference type="PANTHER" id="PTHR34031">
    <property type="entry name" value="CENTROSOMAL PROTEIN OF 162 KDA"/>
    <property type="match status" value="1"/>
</dbReference>
<accession>A0A8T2JQE3</accession>
<name>A0A8T2JQE3_9PIPI</name>
<feature type="region of interest" description="Disordered" evidence="10">
    <location>
        <begin position="1"/>
        <end position="23"/>
    </location>
</feature>
<feature type="coiled-coil region" evidence="9">
    <location>
        <begin position="991"/>
        <end position="1073"/>
    </location>
</feature>
<feature type="coiled-coil region" evidence="9">
    <location>
        <begin position="587"/>
        <end position="618"/>
    </location>
</feature>
<evidence type="ECO:0000256" key="6">
    <source>
        <dbReference type="ARBA" id="ARBA00022794"/>
    </source>
</evidence>
<dbReference type="Proteomes" id="UP000812440">
    <property type="component" value="Chromosome 5"/>
</dbReference>
<evidence type="ECO:0000256" key="10">
    <source>
        <dbReference type="SAM" id="MobiDB-lite"/>
    </source>
</evidence>
<keyword evidence="8" id="KW-0206">Cytoskeleton</keyword>
<feature type="coiled-coil region" evidence="9">
    <location>
        <begin position="1267"/>
        <end position="1341"/>
    </location>
</feature>
<keyword evidence="5" id="KW-0493">Microtubule</keyword>
<sequence length="1361" mass="156933">MNKKGKKRESSPWWITEDDSDDNNVIEPALSFIKSKRSSQPIKEEEEDHIDGTLHSSQNHVSVSVDRDSLEVDESVVASGPNHTSYAAGLDTLEEKEEKERFFARLENGASSTIDYSRLNKELDSEESTQLTALTRNNREPDCKQDENKSESRDYSENYSEDFDDDDGDYNHPKSPERKDKDAIVNNSIIRNASKNPGMLAKVMLLDSLDSTLNTTQKNCQEVGTHISQGTSEVMGTGVSNIYSNSDVEALQMAYTHIQSMEDTDEQRSDNKAMEHTGTAFEDTPHLHDKSLQKISTAESDIPTVDELMQPIRVDSLTGHGACKLKPSSQIMTTDYHNLQCNESTSKKMDQSPEMEKLDHFHEQNTEKKSNTSLTLEIDMDHLDGQKSAGDKTISHRVHSTQYDEKINQASPKPFHHINDVGTLYSKKINKEISPTSLHKKPYNSQYDHVRSSGYGKSSPLPKKPFLAVNFSLKKSPEKTKDKSAFDMRNKGILSATRTIRFADSDIVSEHSRTDSTVQQHPKSSSQMDVDKMVLAYEKNDSSRNLYRENLQPDSTKISGGELSMLLKLESIEHILNSDHTHSKLLKEEFSKKEEDILQKLEDFKKENELELGHLKQENWVLQTKLSTMEDKSLKKVYLDGQKNTVTDERMQLMQKEIEDQETLLQGYQQENERLYKQVKDLQIKNKQNEEIMFQENQSLKASLISLREQLNKATIHQQLPQHDSEKRKDGSELLAEVYTLQKRETCLLAEISRHKQDKQSLELDLAQMRKERDHVKTQLAYITGDKSYEMKIMEENYKQEIDLLNKKLKWFAENQELLDKDAGRLKEASQQIKTLTLQIEKLRNERGNQYEQQQKRFKERAADVKRIQDLERQVKEMEGIIRRRHPNSIPALILAAAAAPEPDENNSAKSNTIAFLEKRVKKLETDLENKDEDAKKSLRSMEQQFQKVKIQYESQINKLEVLLANKNINEPQKQYFNTEKGIEDDHAICKETYQATILYLQKEIEQLKERNLVLENKEKLNKENLSCINKPTEEKALIAELNQDLLSKSIEIQELTKTVERLQKERMILLSVKSSTKKTNQKSCSNEVISGIPNIFKETETVHFPGTLDEKLYQPGTFADFHISDIQRENTELKAEVKRLCSQISEQKEKFQVLLSQADHSIQRLKEEATEKTAALKHLHQKEMENIICQHAVEHSASKVAELSNKISTQEILIKHLQKQVHELQKDKESLGIFRIREETLQMEVGKLLKELKEAKEYHSPEMKHFLALENKIKNMEIRHLQKEQELQQIIQQTRLVAATEQIQKVDKWKKLAEEKNLELEKFRTELDSMLDVLRILQKQGVVIPTSTSENIATGVFQKV</sequence>
<dbReference type="OrthoDB" id="2157184at2759"/>
<protein>
    <recommendedName>
        <fullName evidence="3">Centrosomal protein of 162 kDa</fullName>
    </recommendedName>
</protein>